<evidence type="ECO:0000256" key="3">
    <source>
        <dbReference type="ARBA" id="ARBA00023015"/>
    </source>
</evidence>
<dbReference type="PANTHER" id="PTHR44688">
    <property type="entry name" value="DNA-BINDING TRANSCRIPTIONAL ACTIVATOR DEVR_DOSR"/>
    <property type="match status" value="1"/>
</dbReference>
<keyword evidence="2" id="KW-0902">Two-component regulatory system</keyword>
<sequence length="209" mass="23335">MIEQAATVYVVDDDRAARESVIAMVGLKGLPAQGFGSAEEFLAFYDASRTGCLVVDVRMQGMSGLQLQQELKSRGCTLPVIVITGYADVPMAVRAMQNGAVTFLEKPCQEHELWRGIERALNQEQAQQTLRRQRAEIETRMNTLTSDEVVVMRKLLEGLPNKRIAADLDIGLRTVELRRSNIMRKMEADSLSELVQMAILINFLTPSIH</sequence>
<dbReference type="CDD" id="cd06170">
    <property type="entry name" value="LuxR_C_like"/>
    <property type="match status" value="1"/>
</dbReference>
<dbReference type="Proteomes" id="UP000001887">
    <property type="component" value="Chromosome"/>
</dbReference>
<keyword evidence="10" id="KW-1185">Reference proteome</keyword>
<dbReference type="PANTHER" id="PTHR44688:SF16">
    <property type="entry name" value="DNA-BINDING TRANSCRIPTIONAL ACTIVATOR DEVR_DOSR"/>
    <property type="match status" value="1"/>
</dbReference>
<dbReference type="SMART" id="SM00448">
    <property type="entry name" value="REC"/>
    <property type="match status" value="1"/>
</dbReference>
<proteinExistence type="predicted"/>
<evidence type="ECO:0000259" key="7">
    <source>
        <dbReference type="PROSITE" id="PS50043"/>
    </source>
</evidence>
<dbReference type="PROSITE" id="PS50043">
    <property type="entry name" value="HTH_LUXR_2"/>
    <property type="match status" value="1"/>
</dbReference>
<evidence type="ECO:0000256" key="4">
    <source>
        <dbReference type="ARBA" id="ARBA00023125"/>
    </source>
</evidence>
<dbReference type="Gene3D" id="1.10.10.10">
    <property type="entry name" value="Winged helix-like DNA-binding domain superfamily/Winged helix DNA-binding domain"/>
    <property type="match status" value="1"/>
</dbReference>
<dbReference type="Pfam" id="PF00196">
    <property type="entry name" value="GerE"/>
    <property type="match status" value="1"/>
</dbReference>
<dbReference type="OrthoDB" id="271936at2"/>
<dbReference type="InterPro" id="IPR000792">
    <property type="entry name" value="Tscrpt_reg_LuxR_C"/>
</dbReference>
<keyword evidence="4" id="KW-0238">DNA-binding</keyword>
<dbReference type="InterPro" id="IPR011006">
    <property type="entry name" value="CheY-like_superfamily"/>
</dbReference>
<feature type="domain" description="Response regulatory" evidence="8">
    <location>
        <begin position="7"/>
        <end position="121"/>
    </location>
</feature>
<accession>D2R8D7</accession>
<protein>
    <submittedName>
        <fullName evidence="9">Two component transcriptional regulator, LuxR family</fullName>
    </submittedName>
</protein>
<dbReference type="FunFam" id="3.40.50.2300:FF:000018">
    <property type="entry name" value="DNA-binding transcriptional regulator NtrC"/>
    <property type="match status" value="1"/>
</dbReference>
<dbReference type="PROSITE" id="PS50110">
    <property type="entry name" value="RESPONSE_REGULATORY"/>
    <property type="match status" value="1"/>
</dbReference>
<evidence type="ECO:0000256" key="2">
    <source>
        <dbReference type="ARBA" id="ARBA00023012"/>
    </source>
</evidence>
<keyword evidence="3" id="KW-0805">Transcription regulation</keyword>
<feature type="domain" description="HTH luxR-type" evidence="7">
    <location>
        <begin position="137"/>
        <end position="202"/>
    </location>
</feature>
<dbReference type="eggNOG" id="COG4566">
    <property type="taxonomic scope" value="Bacteria"/>
</dbReference>
<evidence type="ECO:0000259" key="8">
    <source>
        <dbReference type="PROSITE" id="PS50110"/>
    </source>
</evidence>
<dbReference type="HOGENOM" id="CLU_000445_90_4_0"/>
<dbReference type="GO" id="GO:0006355">
    <property type="term" value="P:regulation of DNA-templated transcription"/>
    <property type="evidence" value="ECO:0007669"/>
    <property type="project" value="InterPro"/>
</dbReference>
<dbReference type="SUPFAM" id="SSF46894">
    <property type="entry name" value="C-terminal effector domain of the bipartite response regulators"/>
    <property type="match status" value="1"/>
</dbReference>
<dbReference type="EMBL" id="CP001848">
    <property type="protein sequence ID" value="ADB15754.1"/>
    <property type="molecule type" value="Genomic_DNA"/>
</dbReference>
<evidence type="ECO:0000313" key="9">
    <source>
        <dbReference type="EMBL" id="ADB15754.1"/>
    </source>
</evidence>
<evidence type="ECO:0000313" key="10">
    <source>
        <dbReference type="Proteomes" id="UP000001887"/>
    </source>
</evidence>
<evidence type="ECO:0000256" key="6">
    <source>
        <dbReference type="PROSITE-ProRule" id="PRU00169"/>
    </source>
</evidence>
<dbReference type="STRING" id="530564.Psta_1071"/>
<dbReference type="GO" id="GO:0003677">
    <property type="term" value="F:DNA binding"/>
    <property type="evidence" value="ECO:0007669"/>
    <property type="project" value="UniProtKB-KW"/>
</dbReference>
<dbReference type="InterPro" id="IPR036388">
    <property type="entry name" value="WH-like_DNA-bd_sf"/>
</dbReference>
<organism evidence="9 10">
    <name type="scientific">Pirellula staleyi (strain ATCC 27377 / DSM 6068 / ICPB 4128)</name>
    <name type="common">Pirella staleyi</name>
    <dbReference type="NCBI Taxonomy" id="530564"/>
    <lineage>
        <taxon>Bacteria</taxon>
        <taxon>Pseudomonadati</taxon>
        <taxon>Planctomycetota</taxon>
        <taxon>Planctomycetia</taxon>
        <taxon>Pirellulales</taxon>
        <taxon>Pirellulaceae</taxon>
        <taxon>Pirellula</taxon>
    </lineage>
</organism>
<dbReference type="PROSITE" id="PS00622">
    <property type="entry name" value="HTH_LUXR_1"/>
    <property type="match status" value="1"/>
</dbReference>
<feature type="modified residue" description="4-aspartylphosphate" evidence="6">
    <location>
        <position position="56"/>
    </location>
</feature>
<evidence type="ECO:0000256" key="1">
    <source>
        <dbReference type="ARBA" id="ARBA00022553"/>
    </source>
</evidence>
<keyword evidence="5" id="KW-0804">Transcription</keyword>
<dbReference type="SUPFAM" id="SSF52172">
    <property type="entry name" value="CheY-like"/>
    <property type="match status" value="1"/>
</dbReference>
<dbReference type="CDD" id="cd17537">
    <property type="entry name" value="REC_FixJ"/>
    <property type="match status" value="1"/>
</dbReference>
<keyword evidence="1 6" id="KW-0597">Phosphoprotein</keyword>
<dbReference type="Gene3D" id="3.40.50.2300">
    <property type="match status" value="1"/>
</dbReference>
<dbReference type="AlphaFoldDB" id="D2R8D7"/>
<dbReference type="KEGG" id="psl:Psta_1071"/>
<dbReference type="SMART" id="SM00421">
    <property type="entry name" value="HTH_LUXR"/>
    <property type="match status" value="1"/>
</dbReference>
<evidence type="ECO:0000256" key="5">
    <source>
        <dbReference type="ARBA" id="ARBA00023163"/>
    </source>
</evidence>
<dbReference type="Pfam" id="PF00072">
    <property type="entry name" value="Response_reg"/>
    <property type="match status" value="1"/>
</dbReference>
<dbReference type="PRINTS" id="PR00038">
    <property type="entry name" value="HTHLUXR"/>
</dbReference>
<gene>
    <name evidence="9" type="ordered locus">Psta_1071</name>
</gene>
<reference evidence="9 10" key="1">
    <citation type="journal article" date="2009" name="Stand. Genomic Sci.">
        <title>Complete genome sequence of Pirellula staleyi type strain (ATCC 27377).</title>
        <authorList>
            <person name="Clum A."/>
            <person name="Tindall B.J."/>
            <person name="Sikorski J."/>
            <person name="Ivanova N."/>
            <person name="Mavrommatis K."/>
            <person name="Lucas S."/>
            <person name="Glavina del Rio T."/>
            <person name="Nolan M."/>
            <person name="Chen F."/>
            <person name="Tice H."/>
            <person name="Pitluck S."/>
            <person name="Cheng J.F."/>
            <person name="Chertkov O."/>
            <person name="Brettin T."/>
            <person name="Han C."/>
            <person name="Detter J.C."/>
            <person name="Kuske C."/>
            <person name="Bruce D."/>
            <person name="Goodwin L."/>
            <person name="Ovchinikova G."/>
            <person name="Pati A."/>
            <person name="Mikhailova N."/>
            <person name="Chen A."/>
            <person name="Palaniappan K."/>
            <person name="Land M."/>
            <person name="Hauser L."/>
            <person name="Chang Y.J."/>
            <person name="Jeffries C.D."/>
            <person name="Chain P."/>
            <person name="Rohde M."/>
            <person name="Goker M."/>
            <person name="Bristow J."/>
            <person name="Eisen J.A."/>
            <person name="Markowitz V."/>
            <person name="Hugenholtz P."/>
            <person name="Kyrpides N.C."/>
            <person name="Klenk H.P."/>
            <person name="Lapidus A."/>
        </authorList>
    </citation>
    <scope>NUCLEOTIDE SEQUENCE [LARGE SCALE GENOMIC DNA]</scope>
    <source>
        <strain evidence="10">ATCC 27377 / DSM 6068 / ICPB 4128</strain>
    </source>
</reference>
<dbReference type="GO" id="GO:0000160">
    <property type="term" value="P:phosphorelay signal transduction system"/>
    <property type="evidence" value="ECO:0007669"/>
    <property type="project" value="UniProtKB-KW"/>
</dbReference>
<dbReference type="InterPro" id="IPR001789">
    <property type="entry name" value="Sig_transdc_resp-reg_receiver"/>
</dbReference>
<name>D2R8D7_PIRSD</name>
<dbReference type="InterPro" id="IPR016032">
    <property type="entry name" value="Sig_transdc_resp-reg_C-effctor"/>
</dbReference>